<dbReference type="GeneID" id="86054345"/>
<keyword evidence="3" id="KW-1185">Reference proteome</keyword>
<reference evidence="2 3" key="1">
    <citation type="submission" date="2019-08" db="EMBL/GenBank/DDBJ databases">
        <title>In-depth cultivation of the pig gut microbiome towards novel bacterial diversity and tailored functional studies.</title>
        <authorList>
            <person name="Wylensek D."/>
            <person name="Hitch T.C.A."/>
            <person name="Clavel T."/>
        </authorList>
    </citation>
    <scope>NUCLEOTIDE SEQUENCE [LARGE SCALE GENOMIC DNA]</scope>
    <source>
        <strain evidence="2 3">WCA-389-WT-23B</strain>
    </source>
</reference>
<dbReference type="Proteomes" id="UP000436047">
    <property type="component" value="Unassembled WGS sequence"/>
</dbReference>
<keyword evidence="1" id="KW-1133">Transmembrane helix</keyword>
<evidence type="ECO:0000256" key="1">
    <source>
        <dbReference type="SAM" id="Phobius"/>
    </source>
</evidence>
<keyword evidence="1" id="KW-0472">Membrane</keyword>
<feature type="transmembrane region" description="Helical" evidence="1">
    <location>
        <begin position="185"/>
        <end position="204"/>
    </location>
</feature>
<sequence>MPEIVMIQFRLRLKEQGIRLAGLLVVWILLGQFLYRAVFIILMNGTVRTLDGPKTLWSFTPEQARIWQVWACSTLGCIMIYFLVKALPLRMGKGMFICAAGAREKTEYMKWQLLLKTAVSFLLLCAVTALSAGTLFLGGGTARNLIQLVLWLFLLLNINLRIGSGDEGRPLVDDKGYMIYAKEEEINNVYGFCFLLTQIIVFYGLPFYSFFRQGSLTSMRLPEILIWLCILLSDAALTACCLPGILKKAASYEKVYRQVPVHAWEESGE</sequence>
<gene>
    <name evidence="2" type="ORF">FYJ45_14965</name>
</gene>
<keyword evidence="1" id="KW-0812">Transmembrane</keyword>
<feature type="transmembrane region" description="Helical" evidence="1">
    <location>
        <begin position="113"/>
        <end position="139"/>
    </location>
</feature>
<dbReference type="AlphaFoldDB" id="A0A6N7W2Q2"/>
<dbReference type="RefSeq" id="WP_154465387.1">
    <property type="nucleotide sequence ID" value="NZ_JAXDZL010000195.1"/>
</dbReference>
<feature type="transmembrane region" description="Helical" evidence="1">
    <location>
        <begin position="64"/>
        <end position="84"/>
    </location>
</feature>
<protein>
    <submittedName>
        <fullName evidence="2">Uncharacterized protein</fullName>
    </submittedName>
</protein>
<evidence type="ECO:0000313" key="3">
    <source>
        <dbReference type="Proteomes" id="UP000436047"/>
    </source>
</evidence>
<feature type="transmembrane region" description="Helical" evidence="1">
    <location>
        <begin position="145"/>
        <end position="164"/>
    </location>
</feature>
<organism evidence="2 3">
    <name type="scientific">Eisenbergiella porci</name>
    <dbReference type="NCBI Taxonomy" id="2652274"/>
    <lineage>
        <taxon>Bacteria</taxon>
        <taxon>Bacillati</taxon>
        <taxon>Bacillota</taxon>
        <taxon>Clostridia</taxon>
        <taxon>Lachnospirales</taxon>
        <taxon>Lachnospiraceae</taxon>
        <taxon>Eisenbergiella</taxon>
    </lineage>
</organism>
<proteinExistence type="predicted"/>
<name>A0A6N7W2Q2_9FIRM</name>
<feature type="transmembrane region" description="Helical" evidence="1">
    <location>
        <begin position="20"/>
        <end position="44"/>
    </location>
</feature>
<evidence type="ECO:0000313" key="2">
    <source>
        <dbReference type="EMBL" id="MSS89536.1"/>
    </source>
</evidence>
<dbReference type="EMBL" id="VUMI01000024">
    <property type="protein sequence ID" value="MSS89536.1"/>
    <property type="molecule type" value="Genomic_DNA"/>
</dbReference>
<feature type="transmembrane region" description="Helical" evidence="1">
    <location>
        <begin position="224"/>
        <end position="246"/>
    </location>
</feature>
<comment type="caution">
    <text evidence="2">The sequence shown here is derived from an EMBL/GenBank/DDBJ whole genome shotgun (WGS) entry which is preliminary data.</text>
</comment>
<accession>A0A6N7W2Q2</accession>